<keyword evidence="3" id="KW-0963">Cytoplasm</keyword>
<dbReference type="Pfam" id="PF17681">
    <property type="entry name" value="GCP_N_terminal"/>
    <property type="match status" value="1"/>
</dbReference>
<evidence type="ECO:0000256" key="6">
    <source>
        <dbReference type="SAM" id="MobiDB-lite"/>
    </source>
</evidence>
<accession>A0ABP1GAZ5</accession>
<name>A0ABP1GAZ5_9CHLO</name>
<evidence type="ECO:0000256" key="5">
    <source>
        <dbReference type="ARBA" id="ARBA00023212"/>
    </source>
</evidence>
<dbReference type="InterPro" id="IPR007259">
    <property type="entry name" value="GCP"/>
</dbReference>
<dbReference type="InterPro" id="IPR041470">
    <property type="entry name" value="GCP_N"/>
</dbReference>
<evidence type="ECO:0000256" key="3">
    <source>
        <dbReference type="ARBA" id="ARBA00022490"/>
    </source>
</evidence>
<comment type="subcellular location">
    <subcellularLocation>
        <location evidence="1">Cytoplasm</location>
        <location evidence="1">Cytoskeleton</location>
    </subcellularLocation>
</comment>
<dbReference type="InterPro" id="IPR040457">
    <property type="entry name" value="GCP_C"/>
</dbReference>
<feature type="region of interest" description="Disordered" evidence="6">
    <location>
        <begin position="110"/>
        <end position="163"/>
    </location>
</feature>
<dbReference type="InterPro" id="IPR042241">
    <property type="entry name" value="GCP_C_sf"/>
</dbReference>
<evidence type="ECO:0000259" key="8">
    <source>
        <dbReference type="Pfam" id="PF17681"/>
    </source>
</evidence>
<dbReference type="Pfam" id="PF04130">
    <property type="entry name" value="GCP_C_terminal"/>
    <property type="match status" value="1"/>
</dbReference>
<proteinExistence type="inferred from homology"/>
<dbReference type="PANTHER" id="PTHR19302">
    <property type="entry name" value="GAMMA TUBULIN COMPLEX PROTEIN"/>
    <property type="match status" value="1"/>
</dbReference>
<keyword evidence="4" id="KW-0493">Microtubule</keyword>
<comment type="similarity">
    <text evidence="2">Belongs to the TUBGCP family.</text>
</comment>
<protein>
    <submittedName>
        <fullName evidence="9">G12698 protein</fullName>
    </submittedName>
</protein>
<evidence type="ECO:0000256" key="2">
    <source>
        <dbReference type="ARBA" id="ARBA00010337"/>
    </source>
</evidence>
<keyword evidence="5" id="KW-0206">Cytoskeleton</keyword>
<dbReference type="Proteomes" id="UP001497392">
    <property type="component" value="Unassembled WGS sequence"/>
</dbReference>
<evidence type="ECO:0000313" key="9">
    <source>
        <dbReference type="EMBL" id="CAL5229384.1"/>
    </source>
</evidence>
<keyword evidence="10" id="KW-1185">Reference proteome</keyword>
<gene>
    <name evidence="9" type="primary">g12698</name>
    <name evidence="9" type="ORF">VP750_LOCUS11290</name>
</gene>
<feature type="domain" description="Gamma tubulin complex component C-terminal" evidence="7">
    <location>
        <begin position="488"/>
        <end position="806"/>
    </location>
</feature>
<comment type="caution">
    <text evidence="9">The sequence shown here is derived from an EMBL/GenBank/DDBJ whole genome shotgun (WGS) entry which is preliminary data.</text>
</comment>
<feature type="domain" description="Gamma tubulin complex component protein N-terminal" evidence="8">
    <location>
        <begin position="179"/>
        <end position="483"/>
    </location>
</feature>
<evidence type="ECO:0000256" key="1">
    <source>
        <dbReference type="ARBA" id="ARBA00004245"/>
    </source>
</evidence>
<reference evidence="9 10" key="1">
    <citation type="submission" date="2024-06" db="EMBL/GenBank/DDBJ databases">
        <authorList>
            <person name="Kraege A."/>
            <person name="Thomma B."/>
        </authorList>
    </citation>
    <scope>NUCLEOTIDE SEQUENCE [LARGE SCALE GENOMIC DNA]</scope>
</reference>
<organism evidence="9 10">
    <name type="scientific">Coccomyxa viridis</name>
    <dbReference type="NCBI Taxonomy" id="1274662"/>
    <lineage>
        <taxon>Eukaryota</taxon>
        <taxon>Viridiplantae</taxon>
        <taxon>Chlorophyta</taxon>
        <taxon>core chlorophytes</taxon>
        <taxon>Trebouxiophyceae</taxon>
        <taxon>Trebouxiophyceae incertae sedis</taxon>
        <taxon>Coccomyxaceae</taxon>
        <taxon>Coccomyxa</taxon>
    </lineage>
</organism>
<dbReference type="PANTHER" id="PTHR19302:SF14">
    <property type="entry name" value="GAMMA-TUBULIN COMPLEX COMPONENT 3"/>
    <property type="match status" value="1"/>
</dbReference>
<evidence type="ECO:0000259" key="7">
    <source>
        <dbReference type="Pfam" id="PF04130"/>
    </source>
</evidence>
<dbReference type="Gene3D" id="1.20.120.1900">
    <property type="entry name" value="Gamma-tubulin complex, C-terminal domain"/>
    <property type="match status" value="1"/>
</dbReference>
<evidence type="ECO:0000256" key="4">
    <source>
        <dbReference type="ARBA" id="ARBA00022701"/>
    </source>
</evidence>
<evidence type="ECO:0000313" key="10">
    <source>
        <dbReference type="Proteomes" id="UP001497392"/>
    </source>
</evidence>
<dbReference type="EMBL" id="CAXHTA020000020">
    <property type="protein sequence ID" value="CAL5229384.1"/>
    <property type="molecule type" value="Genomic_DNA"/>
</dbReference>
<sequence>MEIATQETAYLVDRLVDDILAPLRRDGIDIDAAARRSLSFALKAVGNRQESVQQQDEALAIQLLRRKFAHLGHSQKAARLDDLQHALVMSGTPLETRTALMNALAAIPQQHDSSAPGAQPGLLPAVPRQPSWPPQGASALKENVQPSNGKHPTPDGNGHSKGVDAEPRMLAEVAETSLVRDVLCACQGFDGHYVRYNPRAVGGLGGFDIAPEAGIPRVQRQLMLRICELGWLFRKLERTVKEAASEDSSSAIRQAYLAALQQELSSLYQLMAQLDALAGHPLPAGEDTGAPYLTLKRLAVWVSEPMLRLKTLASLTDALETLPAGKLIAALDAAAQHGDPSVSATVERCLAQACTPLLEMICCWLFEGRLSSAAGDFFIISNPLPNEGRVGGCLWRDGFRLDEVIRPPFVTLDLAETLLRAGKSLNFLRECCSDTAFEQSLAASALAAAASQLSHGKMDDLERVVKDTAAAIDRHVMTTMLEKHGFAAHCNAIKRYLLLGQGDFVAALIEGMNQDLGKDVADISVYSLNSALDTAARASSAQYDDPDVIARLQIRLEESVGTETGWEVFGIKYTVHEPLSTVLNQVAEGSYQAVASLLWKLKRAEHSLSAAWLSLNGMQRIIGQASAVAKQHNIFLPGRVSVWKLLQSCHALRNEMAHLCGQLQAYLMFEVLERAWVELTEKLASVTHLDDLIGAHEQYLDYILKGAMLEREDGELQRELSHLLSALIQLQPLLRNLQLEVDQALVELTSRVRLHSERSQAGQWARVSDDSEVRGIPEERISEVEVGVSAVKKDYYRALRNFVALLPAQIPVDLEFLLP</sequence>